<dbReference type="Proteomes" id="UP000054558">
    <property type="component" value="Unassembled WGS sequence"/>
</dbReference>
<keyword evidence="1" id="KW-0472">Membrane</keyword>
<protein>
    <submittedName>
        <fullName evidence="2">Uncharacterized protein</fullName>
    </submittedName>
</protein>
<accession>A0A1Y1HVH7</accession>
<feature type="transmembrane region" description="Helical" evidence="1">
    <location>
        <begin position="215"/>
        <end position="233"/>
    </location>
</feature>
<evidence type="ECO:0000313" key="2">
    <source>
        <dbReference type="EMBL" id="GAQ82634.1"/>
    </source>
</evidence>
<evidence type="ECO:0000256" key="1">
    <source>
        <dbReference type="SAM" id="Phobius"/>
    </source>
</evidence>
<feature type="transmembrane region" description="Helical" evidence="1">
    <location>
        <begin position="303"/>
        <end position="321"/>
    </location>
</feature>
<keyword evidence="3" id="KW-1185">Reference proteome</keyword>
<feature type="transmembrane region" description="Helical" evidence="1">
    <location>
        <begin position="434"/>
        <end position="457"/>
    </location>
</feature>
<keyword evidence="1" id="KW-1133">Transmembrane helix</keyword>
<evidence type="ECO:0000313" key="3">
    <source>
        <dbReference type="Proteomes" id="UP000054558"/>
    </source>
</evidence>
<dbReference type="AlphaFoldDB" id="A0A1Y1HVH7"/>
<proteinExistence type="predicted"/>
<dbReference type="EMBL" id="DF237067">
    <property type="protein sequence ID" value="GAQ82634.1"/>
    <property type="molecule type" value="Genomic_DNA"/>
</dbReference>
<gene>
    <name evidence="2" type="ORF">KFL_001180130</name>
</gene>
<reference evidence="2 3" key="1">
    <citation type="journal article" date="2014" name="Nat. Commun.">
        <title>Klebsormidium flaccidum genome reveals primary factors for plant terrestrial adaptation.</title>
        <authorList>
            <person name="Hori K."/>
            <person name="Maruyama F."/>
            <person name="Fujisawa T."/>
            <person name="Togashi T."/>
            <person name="Yamamoto N."/>
            <person name="Seo M."/>
            <person name="Sato S."/>
            <person name="Yamada T."/>
            <person name="Mori H."/>
            <person name="Tajima N."/>
            <person name="Moriyama T."/>
            <person name="Ikeuchi M."/>
            <person name="Watanabe M."/>
            <person name="Wada H."/>
            <person name="Kobayashi K."/>
            <person name="Saito M."/>
            <person name="Masuda T."/>
            <person name="Sasaki-Sekimoto Y."/>
            <person name="Mashiguchi K."/>
            <person name="Awai K."/>
            <person name="Shimojima M."/>
            <person name="Masuda S."/>
            <person name="Iwai M."/>
            <person name="Nobusawa T."/>
            <person name="Narise T."/>
            <person name="Kondo S."/>
            <person name="Saito H."/>
            <person name="Sato R."/>
            <person name="Murakawa M."/>
            <person name="Ihara Y."/>
            <person name="Oshima-Yamada Y."/>
            <person name="Ohtaka K."/>
            <person name="Satoh M."/>
            <person name="Sonobe K."/>
            <person name="Ishii M."/>
            <person name="Ohtani R."/>
            <person name="Kanamori-Sato M."/>
            <person name="Honoki R."/>
            <person name="Miyazaki D."/>
            <person name="Mochizuki H."/>
            <person name="Umetsu J."/>
            <person name="Higashi K."/>
            <person name="Shibata D."/>
            <person name="Kamiya Y."/>
            <person name="Sato N."/>
            <person name="Nakamura Y."/>
            <person name="Tabata S."/>
            <person name="Ida S."/>
            <person name="Kurokawa K."/>
            <person name="Ohta H."/>
        </authorList>
    </citation>
    <scope>NUCLEOTIDE SEQUENCE [LARGE SCALE GENOMIC DNA]</scope>
    <source>
        <strain evidence="2 3">NIES-2285</strain>
    </source>
</reference>
<name>A0A1Y1HVH7_KLENI</name>
<sequence>MGASAAVSSIVGRHLIASDGDVCRPRKRWQRPTLSVADSPLTLHQLGAPCLSQWHSAKVAAGRRGHLGELQHRSAVQFLSKAPQALLGSRFVPPASPSICQNLLVRLDARKAARSGSKVVAQTTATGATPDADGWIRYQGNVSKGPQAAWLPIAIGVATGVYVYPKILPYMLMLLDNILQHWPPHYLGITAVDALLGILVPFFQDVFASADYGRIIVAYFSAVILSWALAAGIESSRLDAHRSKLIKFFSPLVSVEIFSGVGVLTPLLWVAPFLRMPGNTDSAAQLTPAVVANKLVSAQRVRLLSLVILASFVPYVAGYFLTSTRYHVNQLLVALPPLVWPLLWGSTGTTDADSPVAGHSAAERLHSLAVGVGLLQHAMCVAQLVERPDMLARAAGLLHNHPMHMRPTLFVLVTTTSLWAALLSIPLAQEGPKAALGVVGKSILLGPAAAMSLYFAARERAYLDVALRANPVL</sequence>
<feature type="transmembrane region" description="Helical" evidence="1">
    <location>
        <begin position="245"/>
        <end position="269"/>
    </location>
</feature>
<dbReference type="STRING" id="105231.A0A1Y1HVH7"/>
<feature type="transmembrane region" description="Helical" evidence="1">
    <location>
        <begin position="186"/>
        <end position="203"/>
    </location>
</feature>
<feature type="transmembrane region" description="Helical" evidence="1">
    <location>
        <begin position="407"/>
        <end position="428"/>
    </location>
</feature>
<organism evidence="2 3">
    <name type="scientific">Klebsormidium nitens</name>
    <name type="common">Green alga</name>
    <name type="synonym">Ulothrix nitens</name>
    <dbReference type="NCBI Taxonomy" id="105231"/>
    <lineage>
        <taxon>Eukaryota</taxon>
        <taxon>Viridiplantae</taxon>
        <taxon>Streptophyta</taxon>
        <taxon>Klebsormidiophyceae</taxon>
        <taxon>Klebsormidiales</taxon>
        <taxon>Klebsormidiaceae</taxon>
        <taxon>Klebsormidium</taxon>
    </lineage>
</organism>
<feature type="transmembrane region" description="Helical" evidence="1">
    <location>
        <begin position="148"/>
        <end position="165"/>
    </location>
</feature>
<keyword evidence="1" id="KW-0812">Transmembrane</keyword>